<dbReference type="Pfam" id="PF03798">
    <property type="entry name" value="TRAM_LAG1_CLN8"/>
    <property type="match status" value="1"/>
</dbReference>
<evidence type="ECO:0000256" key="4">
    <source>
        <dbReference type="ARBA" id="ARBA00023136"/>
    </source>
</evidence>
<dbReference type="GO" id="GO:0055088">
    <property type="term" value="P:lipid homeostasis"/>
    <property type="evidence" value="ECO:0007669"/>
    <property type="project" value="TreeGrafter"/>
</dbReference>
<feature type="transmembrane region" description="Helical" evidence="6">
    <location>
        <begin position="225"/>
        <end position="249"/>
    </location>
</feature>
<dbReference type="GO" id="GO:0016020">
    <property type="term" value="C:membrane"/>
    <property type="evidence" value="ECO:0007669"/>
    <property type="project" value="UniProtKB-SubCell"/>
</dbReference>
<evidence type="ECO:0000256" key="2">
    <source>
        <dbReference type="ARBA" id="ARBA00022692"/>
    </source>
</evidence>
<evidence type="ECO:0000259" key="7">
    <source>
        <dbReference type="PROSITE" id="PS50922"/>
    </source>
</evidence>
<dbReference type="PANTHER" id="PTHR13439:SF0">
    <property type="entry name" value="TOPOISOMERASE I DAMAGE AFFECTED PROTEIN 4"/>
    <property type="match status" value="1"/>
</dbReference>
<feature type="transmembrane region" description="Helical" evidence="6">
    <location>
        <begin position="190"/>
        <end position="213"/>
    </location>
</feature>
<feature type="transmembrane region" description="Helical" evidence="6">
    <location>
        <begin position="27"/>
        <end position="46"/>
    </location>
</feature>
<dbReference type="InterPro" id="IPR006634">
    <property type="entry name" value="TLC-dom"/>
</dbReference>
<feature type="transmembrane region" description="Helical" evidence="6">
    <location>
        <begin position="67"/>
        <end position="90"/>
    </location>
</feature>
<dbReference type="OrthoDB" id="10266980at2759"/>
<protein>
    <submittedName>
        <fullName evidence="8">TLC domain-containing protein</fullName>
    </submittedName>
</protein>
<keyword evidence="4 5" id="KW-0472">Membrane</keyword>
<reference evidence="9" key="1">
    <citation type="journal article" date="2018" name="Nat. Microbiol.">
        <title>Leveraging single-cell genomics to expand the fungal tree of life.</title>
        <authorList>
            <person name="Ahrendt S.R."/>
            <person name="Quandt C.A."/>
            <person name="Ciobanu D."/>
            <person name="Clum A."/>
            <person name="Salamov A."/>
            <person name="Andreopoulos B."/>
            <person name="Cheng J.F."/>
            <person name="Woyke T."/>
            <person name="Pelin A."/>
            <person name="Henrissat B."/>
            <person name="Reynolds N.K."/>
            <person name="Benny G.L."/>
            <person name="Smith M.E."/>
            <person name="James T.Y."/>
            <person name="Grigoriev I.V."/>
        </authorList>
    </citation>
    <scope>NUCLEOTIDE SEQUENCE [LARGE SCALE GENOMIC DNA]</scope>
    <source>
        <strain evidence="9">RSA 1356</strain>
    </source>
</reference>
<dbReference type="Proteomes" id="UP000271241">
    <property type="component" value="Unassembled WGS sequence"/>
</dbReference>
<keyword evidence="9" id="KW-1185">Reference proteome</keyword>
<keyword evidence="3 6" id="KW-1133">Transmembrane helix</keyword>
<accession>A0A4P9XVL7</accession>
<dbReference type="AlphaFoldDB" id="A0A4P9XVL7"/>
<dbReference type="SMART" id="SM00724">
    <property type="entry name" value="TLC"/>
    <property type="match status" value="1"/>
</dbReference>
<organism evidence="8 9">
    <name type="scientific">Thamnocephalis sphaerospora</name>
    <dbReference type="NCBI Taxonomy" id="78915"/>
    <lineage>
        <taxon>Eukaryota</taxon>
        <taxon>Fungi</taxon>
        <taxon>Fungi incertae sedis</taxon>
        <taxon>Zoopagomycota</taxon>
        <taxon>Zoopagomycotina</taxon>
        <taxon>Zoopagomycetes</taxon>
        <taxon>Zoopagales</taxon>
        <taxon>Sigmoideomycetaceae</taxon>
        <taxon>Thamnocephalis</taxon>
    </lineage>
</organism>
<sequence>MLAAVHETFTPLLEPYFEKAGLLALKHHWHLLLASFAFWHVVMFASSKLSPLVAPRTYPQLAKIRKINWDIHVASMVHCLTVLYLAWQVLGLPVLKADKVFGYDPYAGNVYAFTCGYFLWDGLTSLRYVRHFGVSFLIHGVVCFSVFIFCFRPFVMYFGAVYLMFELSTPFLNVHWFMDKVGMTGSIWQAINGAFLIGAFFLARIAFGVWTSFEFMSELYRASDRVPAIVIAVYAVCNVAMNLLNMYWFRAMVSTVLRRFQKPEVDTSKDTDMAARKEQLAKQSIKNAALGKNAAGLRKVNAGRP</sequence>
<gene>
    <name evidence="8" type="ORF">THASP1DRAFT_13009</name>
</gene>
<feature type="transmembrane region" description="Helical" evidence="6">
    <location>
        <begin position="136"/>
        <end position="154"/>
    </location>
</feature>
<evidence type="ECO:0000313" key="8">
    <source>
        <dbReference type="EMBL" id="RKP10316.1"/>
    </source>
</evidence>
<dbReference type="PROSITE" id="PS50922">
    <property type="entry name" value="TLC"/>
    <property type="match status" value="1"/>
</dbReference>
<evidence type="ECO:0000256" key="5">
    <source>
        <dbReference type="PROSITE-ProRule" id="PRU00205"/>
    </source>
</evidence>
<dbReference type="EMBL" id="KZ992459">
    <property type="protein sequence ID" value="RKP10316.1"/>
    <property type="molecule type" value="Genomic_DNA"/>
</dbReference>
<feature type="transmembrane region" description="Helical" evidence="6">
    <location>
        <begin position="160"/>
        <end position="178"/>
    </location>
</feature>
<comment type="subcellular location">
    <subcellularLocation>
        <location evidence="1">Membrane</location>
        <topology evidence="1">Multi-pass membrane protein</topology>
    </subcellularLocation>
</comment>
<evidence type="ECO:0000256" key="1">
    <source>
        <dbReference type="ARBA" id="ARBA00004141"/>
    </source>
</evidence>
<dbReference type="InterPro" id="IPR050846">
    <property type="entry name" value="TLCD"/>
</dbReference>
<dbReference type="PANTHER" id="PTHR13439">
    <property type="entry name" value="CT120 PROTEIN"/>
    <property type="match status" value="1"/>
</dbReference>
<dbReference type="STRING" id="78915.A0A4P9XVL7"/>
<keyword evidence="2 5" id="KW-0812">Transmembrane</keyword>
<evidence type="ECO:0000256" key="6">
    <source>
        <dbReference type="SAM" id="Phobius"/>
    </source>
</evidence>
<name>A0A4P9XVL7_9FUNG</name>
<evidence type="ECO:0000256" key="3">
    <source>
        <dbReference type="ARBA" id="ARBA00022989"/>
    </source>
</evidence>
<feature type="domain" description="TLC" evidence="7">
    <location>
        <begin position="64"/>
        <end position="261"/>
    </location>
</feature>
<evidence type="ECO:0000313" key="9">
    <source>
        <dbReference type="Proteomes" id="UP000271241"/>
    </source>
</evidence>
<proteinExistence type="predicted"/>
<dbReference type="GO" id="GO:0005783">
    <property type="term" value="C:endoplasmic reticulum"/>
    <property type="evidence" value="ECO:0007669"/>
    <property type="project" value="TreeGrafter"/>
</dbReference>